<organism evidence="2 3">
    <name type="scientific">Ranitomeya imitator</name>
    <name type="common">mimic poison frog</name>
    <dbReference type="NCBI Taxonomy" id="111125"/>
    <lineage>
        <taxon>Eukaryota</taxon>
        <taxon>Metazoa</taxon>
        <taxon>Chordata</taxon>
        <taxon>Craniata</taxon>
        <taxon>Vertebrata</taxon>
        <taxon>Euteleostomi</taxon>
        <taxon>Amphibia</taxon>
        <taxon>Batrachia</taxon>
        <taxon>Anura</taxon>
        <taxon>Neobatrachia</taxon>
        <taxon>Hyloidea</taxon>
        <taxon>Dendrobatidae</taxon>
        <taxon>Dendrobatinae</taxon>
        <taxon>Ranitomeya</taxon>
    </lineage>
</organism>
<dbReference type="InterPro" id="IPR039779">
    <property type="entry name" value="RFX-like"/>
</dbReference>
<proteinExistence type="predicted"/>
<dbReference type="Pfam" id="PF25340">
    <property type="entry name" value="BCD_RFX"/>
    <property type="match status" value="2"/>
</dbReference>
<dbReference type="EMBL" id="CAUEEQ010033874">
    <property type="protein sequence ID" value="CAJ0951779.1"/>
    <property type="molecule type" value="Genomic_DNA"/>
</dbReference>
<dbReference type="PANTHER" id="PTHR12619">
    <property type="entry name" value="RFX TRANSCRIPTION FACTOR FAMILY"/>
    <property type="match status" value="1"/>
</dbReference>
<dbReference type="InterPro" id="IPR057321">
    <property type="entry name" value="RFX1-4/6/8-like_BCD"/>
</dbReference>
<feature type="domain" description="RFX1-4/6/8-like BCD" evidence="1">
    <location>
        <begin position="144"/>
        <end position="229"/>
    </location>
</feature>
<dbReference type="Proteomes" id="UP001176940">
    <property type="component" value="Unassembled WGS sequence"/>
</dbReference>
<protein>
    <recommendedName>
        <fullName evidence="1">RFX1-4/6/8-like BCD domain-containing protein</fullName>
    </recommendedName>
</protein>
<evidence type="ECO:0000259" key="1">
    <source>
        <dbReference type="Pfam" id="PF25340"/>
    </source>
</evidence>
<comment type="caution">
    <text evidence="2">The sequence shown here is derived from an EMBL/GenBank/DDBJ whole genome shotgun (WGS) entry which is preliminary data.</text>
</comment>
<feature type="domain" description="RFX1-4/6/8-like BCD" evidence="1">
    <location>
        <begin position="10"/>
        <end position="89"/>
    </location>
</feature>
<evidence type="ECO:0000313" key="3">
    <source>
        <dbReference type="Proteomes" id="UP001176940"/>
    </source>
</evidence>
<accession>A0ABN9LVF0</accession>
<dbReference type="PANTHER" id="PTHR12619:SF28">
    <property type="entry name" value="DNA-BINDING PROTEIN RFX6"/>
    <property type="match status" value="1"/>
</dbReference>
<keyword evidence="3" id="KW-1185">Reference proteome</keyword>
<name>A0ABN9LVF0_9NEOB</name>
<sequence length="256" mass="29250">MDVSNNVDTLIMMYKTHCQCVLDNAINGNFEEIQHFLLHFWQGMPDHLLPLLENPVLIDIFCVCDSILYKVLTDVLIPATMQEMPERSCLTLATKCEFVIHPYTQCLRHSAPAYCNAYDEIEHFIYTKQEEMKTSDTHPTGPPDIRNFAKHWEQWVISSLENLPECLSEKKLPIVRRFVSSLKRQTSFLHLAQIARPALFDQNIVNAMTSDIEKVDLYSIGSQALLSSCSGVDSDIDVYSECEFVFALQSLSSYGQ</sequence>
<gene>
    <name evidence="2" type="ORF">RIMI_LOCUS13609541</name>
</gene>
<reference evidence="2" key="1">
    <citation type="submission" date="2023-07" db="EMBL/GenBank/DDBJ databases">
        <authorList>
            <person name="Stuckert A."/>
        </authorList>
    </citation>
    <scope>NUCLEOTIDE SEQUENCE</scope>
</reference>
<evidence type="ECO:0000313" key="2">
    <source>
        <dbReference type="EMBL" id="CAJ0951779.1"/>
    </source>
</evidence>